<evidence type="ECO:0000313" key="1">
    <source>
        <dbReference type="EMBL" id="MBC8573618.1"/>
    </source>
</evidence>
<gene>
    <name evidence="1" type="ORF">H8716_11080</name>
</gene>
<evidence type="ECO:0000313" key="2">
    <source>
        <dbReference type="Proteomes" id="UP000657421"/>
    </source>
</evidence>
<dbReference type="RefSeq" id="WP_249308907.1">
    <property type="nucleotide sequence ID" value="NZ_JACRSZ010000011.1"/>
</dbReference>
<dbReference type="EMBL" id="JACRSZ010000011">
    <property type="protein sequence ID" value="MBC8573618.1"/>
    <property type="molecule type" value="Genomic_DNA"/>
</dbReference>
<dbReference type="Proteomes" id="UP000657421">
    <property type="component" value="Unassembled WGS sequence"/>
</dbReference>
<keyword evidence="2" id="KW-1185">Reference proteome</keyword>
<reference evidence="1 2" key="1">
    <citation type="submission" date="2020-08" db="EMBL/GenBank/DDBJ databases">
        <title>Genome public.</title>
        <authorList>
            <person name="Liu C."/>
            <person name="Sun Q."/>
        </authorList>
    </citation>
    <scope>NUCLEOTIDE SEQUENCE [LARGE SCALE GENOMIC DNA]</scope>
    <source>
        <strain evidence="1 2">NSJ-46</strain>
    </source>
</reference>
<protein>
    <submittedName>
        <fullName evidence="1">Uncharacterized protein</fullName>
    </submittedName>
</protein>
<proteinExistence type="predicted"/>
<name>A0ABR7NB48_9FIRM</name>
<organism evidence="1 2">
    <name type="scientific">Jingyaoa shaoxingensis</name>
    <dbReference type="NCBI Taxonomy" id="2763671"/>
    <lineage>
        <taxon>Bacteria</taxon>
        <taxon>Bacillati</taxon>
        <taxon>Bacillota</taxon>
        <taxon>Clostridia</taxon>
        <taxon>Lachnospirales</taxon>
        <taxon>Lachnospiraceae</taxon>
        <taxon>Jingyaoa</taxon>
    </lineage>
</organism>
<accession>A0ABR7NB48</accession>
<comment type="caution">
    <text evidence="1">The sequence shown here is derived from an EMBL/GenBank/DDBJ whole genome shotgun (WGS) entry which is preliminary data.</text>
</comment>
<sequence length="79" mass="9168">MNESEKRDVQEYGITIGKACAVFQQIKSDKYSEDEKLRAIWAVLDMPTHNGITKATILEAFRWLFDYAIEIDPESEIEK</sequence>